<dbReference type="Proteomes" id="UP001198182">
    <property type="component" value="Unassembled WGS sequence"/>
</dbReference>
<protein>
    <submittedName>
        <fullName evidence="1">Uncharacterized protein</fullName>
    </submittedName>
</protein>
<reference evidence="1" key="1">
    <citation type="submission" date="2021-10" db="EMBL/GenBank/DDBJ databases">
        <title>Anaerobic single-cell dispensing facilitates the cultivation of human gut bacteria.</title>
        <authorList>
            <person name="Afrizal A."/>
        </authorList>
    </citation>
    <scope>NUCLEOTIDE SEQUENCE</scope>
    <source>
        <strain evidence="1">CLA-AA-H215</strain>
    </source>
</reference>
<comment type="caution">
    <text evidence="1">The sequence shown here is derived from an EMBL/GenBank/DDBJ whole genome shotgun (WGS) entry which is preliminary data.</text>
</comment>
<gene>
    <name evidence="1" type="ORF">LKD81_03530</name>
</gene>
<evidence type="ECO:0000313" key="1">
    <source>
        <dbReference type="EMBL" id="MCC2230073.1"/>
    </source>
</evidence>
<dbReference type="RefSeq" id="WP_226861594.1">
    <property type="nucleotide sequence ID" value="NZ_JAJEQR010000007.1"/>
</dbReference>
<evidence type="ECO:0000313" key="2">
    <source>
        <dbReference type="Proteomes" id="UP001198182"/>
    </source>
</evidence>
<sequence length="88" mass="10292">MKAISLNQIAKEEIKGTGYEIRVNGQKVVSEKGMPDRFYGEIRILKPVIDRDYMLVSDGMTEKAIRSCMKKILKDIKEEQKKWKLMDR</sequence>
<name>A0AAE3E8Z7_9FIRM</name>
<proteinExistence type="predicted"/>
<keyword evidence="2" id="KW-1185">Reference proteome</keyword>
<dbReference type="AlphaFoldDB" id="A0AAE3E8Z7"/>
<accession>A0AAE3E8Z7</accession>
<organism evidence="1 2">
    <name type="scientific">Hominifimenecus microfluidus</name>
    <dbReference type="NCBI Taxonomy" id="2885348"/>
    <lineage>
        <taxon>Bacteria</taxon>
        <taxon>Bacillati</taxon>
        <taxon>Bacillota</taxon>
        <taxon>Clostridia</taxon>
        <taxon>Lachnospirales</taxon>
        <taxon>Lachnospiraceae</taxon>
        <taxon>Hominifimenecus</taxon>
    </lineage>
</organism>
<dbReference type="EMBL" id="JAJEQR010000007">
    <property type="protein sequence ID" value="MCC2230073.1"/>
    <property type="molecule type" value="Genomic_DNA"/>
</dbReference>